<protein>
    <submittedName>
        <fullName evidence="2">Uncharacterized protein</fullName>
    </submittedName>
</protein>
<dbReference type="AlphaFoldDB" id="A0A5F8A569"/>
<dbReference type="PRINTS" id="PR02045">
    <property type="entry name" value="F138DOMAIN"/>
</dbReference>
<reference evidence="3" key="1">
    <citation type="journal article" date="2007" name="Science">
        <title>Evolutionary and biomedical insights from the rhesus macaque genome.</title>
        <authorList>
            <person name="Gibbs R.A."/>
            <person name="Rogers J."/>
            <person name="Katze M.G."/>
            <person name="Bumgarner R."/>
            <person name="Weinstock G.M."/>
            <person name="Mardis E.R."/>
            <person name="Remington K.A."/>
            <person name="Strausberg R.L."/>
            <person name="Venter J.C."/>
            <person name="Wilson R.K."/>
            <person name="Batzer M.A."/>
            <person name="Bustamante C.D."/>
            <person name="Eichler E.E."/>
            <person name="Hahn M.W."/>
            <person name="Hardison R.C."/>
            <person name="Makova K.D."/>
            <person name="Miller W."/>
            <person name="Milosavljevic A."/>
            <person name="Palermo R.E."/>
            <person name="Siepel A."/>
            <person name="Sikela J.M."/>
            <person name="Attaway T."/>
            <person name="Bell S."/>
            <person name="Bernard K.E."/>
            <person name="Buhay C.J."/>
            <person name="Chandrabose M.N."/>
            <person name="Dao M."/>
            <person name="Davis C."/>
            <person name="Delehaunty K.D."/>
            <person name="Ding Y."/>
            <person name="Dinh H.H."/>
            <person name="Dugan-Rocha S."/>
            <person name="Fulton L.A."/>
            <person name="Gabisi R.A."/>
            <person name="Garner T.T."/>
            <person name="Godfrey J."/>
            <person name="Hawes A.C."/>
            <person name="Hernandez J."/>
            <person name="Hines S."/>
            <person name="Holder M."/>
            <person name="Hume J."/>
            <person name="Jhangiani S.N."/>
            <person name="Joshi V."/>
            <person name="Khan Z.M."/>
            <person name="Kirkness E.F."/>
            <person name="Cree A."/>
            <person name="Fowler R.G."/>
            <person name="Lee S."/>
            <person name="Lewis L.R."/>
            <person name="Li Z."/>
            <person name="Liu Y.-S."/>
            <person name="Moore S.M."/>
            <person name="Muzny D."/>
            <person name="Nazareth L.V."/>
            <person name="Ngo D.N."/>
            <person name="Okwuonu G.O."/>
            <person name="Pai G."/>
            <person name="Parker D."/>
            <person name="Paul H.A."/>
            <person name="Pfannkoch C."/>
            <person name="Pohl C.S."/>
            <person name="Rogers Y.-H.C."/>
            <person name="Ruiz S.J."/>
            <person name="Sabo A."/>
            <person name="Santibanez J."/>
            <person name="Schneider B.W."/>
            <person name="Smith S.M."/>
            <person name="Sodergren E."/>
            <person name="Svatek A.F."/>
            <person name="Utterback T.R."/>
            <person name="Vattathil S."/>
            <person name="Warren W."/>
            <person name="White C.S."/>
            <person name="Chinwalla A.T."/>
            <person name="Feng Y."/>
            <person name="Halpern A.L."/>
            <person name="Hillier L.W."/>
            <person name="Huang X."/>
            <person name="Minx P."/>
            <person name="Nelson J.O."/>
            <person name="Pepin K.H."/>
            <person name="Qin X."/>
            <person name="Sutton G.G."/>
            <person name="Venter E."/>
            <person name="Walenz B.P."/>
            <person name="Wallis J.W."/>
            <person name="Worley K.C."/>
            <person name="Yang S.-P."/>
            <person name="Jones S.M."/>
            <person name="Marra M.A."/>
            <person name="Rocchi M."/>
            <person name="Schein J.E."/>
            <person name="Baertsch R."/>
            <person name="Clarke L."/>
            <person name="Csuros M."/>
            <person name="Glasscock J."/>
            <person name="Harris R.A."/>
            <person name="Havlak P."/>
            <person name="Jackson A.R."/>
            <person name="Jiang H."/>
            <person name="Liu Y."/>
            <person name="Messina D.N."/>
            <person name="Shen Y."/>
            <person name="Song H.X.-Z."/>
            <person name="Wylie T."/>
            <person name="Zhang L."/>
            <person name="Birney E."/>
            <person name="Han K."/>
            <person name="Konkel M.K."/>
            <person name="Lee J."/>
            <person name="Smit A.F.A."/>
            <person name="Ullmer B."/>
            <person name="Wang H."/>
            <person name="Xing J."/>
            <person name="Burhans R."/>
            <person name="Cheng Z."/>
            <person name="Karro J.E."/>
            <person name="Ma J."/>
            <person name="Raney B."/>
            <person name="She X."/>
            <person name="Cox M.J."/>
            <person name="Demuth J.P."/>
            <person name="Dumas L.J."/>
            <person name="Han S.-G."/>
            <person name="Hopkins J."/>
            <person name="Karimpour-Fard A."/>
            <person name="Kim Y.H."/>
            <person name="Pollack J.R."/>
            <person name="Vinar T."/>
            <person name="Addo-Quaye C."/>
            <person name="Degenhardt J."/>
            <person name="Denby A."/>
            <person name="Hubisz M.J."/>
            <person name="Indap A."/>
            <person name="Kosiol C."/>
            <person name="Lahn B.T."/>
            <person name="Lawson H.A."/>
            <person name="Marklein A."/>
            <person name="Nielsen R."/>
            <person name="Vallender E.J."/>
            <person name="Clark A.G."/>
            <person name="Ferguson B."/>
            <person name="Hernandez R.D."/>
            <person name="Hirani K."/>
            <person name="Kehrer-Sawatzki H."/>
            <person name="Kolb J."/>
            <person name="Patil S."/>
            <person name="Pu L.-L."/>
            <person name="Ren Y."/>
            <person name="Smith D.G."/>
            <person name="Wheeler D.A."/>
            <person name="Schenck I."/>
            <person name="Ball E.V."/>
            <person name="Chen R."/>
            <person name="Cooper D.N."/>
            <person name="Giardine B."/>
            <person name="Hsu F."/>
            <person name="Kent W.J."/>
            <person name="Lesk A."/>
            <person name="Nelson D.L."/>
            <person name="O'brien W.E."/>
            <person name="Pruefer K."/>
            <person name="Stenson P.D."/>
            <person name="Wallace J.C."/>
            <person name="Ke H."/>
            <person name="Liu X.-M."/>
            <person name="Wang P."/>
            <person name="Xiang A.P."/>
            <person name="Yang F."/>
            <person name="Barber G.P."/>
            <person name="Haussler D."/>
            <person name="Karolchik D."/>
            <person name="Kern A.D."/>
            <person name="Kuhn R.M."/>
            <person name="Smith K.E."/>
            <person name="Zwieg A.S."/>
        </authorList>
    </citation>
    <scope>NUCLEOTIDE SEQUENCE [LARGE SCALE GENOMIC DNA]</scope>
    <source>
        <strain evidence="3">17573</strain>
    </source>
</reference>
<reference evidence="2" key="2">
    <citation type="submission" date="2019-01" db="EMBL/GenBank/DDBJ databases">
        <authorList>
            <person name="Graves T."/>
            <person name="Eichler E.E."/>
            <person name="Wilson R.K."/>
        </authorList>
    </citation>
    <scope>NUCLEOTIDE SEQUENCE [LARGE SCALE GENOMIC DNA]</scope>
    <source>
        <strain evidence="2">17573</strain>
    </source>
</reference>
<keyword evidence="1" id="KW-0812">Transmembrane</keyword>
<keyword evidence="1" id="KW-0472">Membrane</keyword>
<evidence type="ECO:0000313" key="3">
    <source>
        <dbReference type="Proteomes" id="UP000006718"/>
    </source>
</evidence>
<dbReference type="Proteomes" id="UP000006718">
    <property type="component" value="Chromosome 14"/>
</dbReference>
<dbReference type="Ensembl" id="ENSMMUT00000107506.1">
    <property type="protein sequence ID" value="ENSMMUP00000072506.1"/>
    <property type="gene ID" value="ENSMMUG00000062751.1"/>
</dbReference>
<keyword evidence="1" id="KW-1133">Transmembrane helix</keyword>
<keyword evidence="3" id="KW-1185">Reference proteome</keyword>
<dbReference type="InParanoid" id="A0A5F8A569"/>
<evidence type="ECO:0000256" key="1">
    <source>
        <dbReference type="SAM" id="Phobius"/>
    </source>
</evidence>
<dbReference type="GeneTree" id="ENSGT00940000166898"/>
<sequence>MFLNIHLCLLVSIFFFFGLYPLHLRNLFIYYFYLLIFLRRSFALLLRVECNGAISTHCNLHLPGSSDSPAPASQVAGITGAHHHAQLIFCIFSRDRGFTMLARLVLNS</sequence>
<reference evidence="2" key="4">
    <citation type="submission" date="2025-09" db="UniProtKB">
        <authorList>
            <consortium name="Ensembl"/>
        </authorList>
    </citation>
    <scope>IDENTIFICATION</scope>
    <source>
        <strain evidence="2">17573</strain>
    </source>
</reference>
<dbReference type="PANTHER" id="PTHR12138">
    <property type="entry name" value="PRIMATE-EXPANDED PROTEIN FAMILY"/>
    <property type="match status" value="1"/>
</dbReference>
<proteinExistence type="predicted"/>
<accession>A0A5F8A569</accession>
<dbReference type="PANTHER" id="PTHR12138:SF135">
    <property type="entry name" value="SAM DOMAIN-CONTAINING PROTEIN"/>
    <property type="match status" value="1"/>
</dbReference>
<reference evidence="2" key="3">
    <citation type="submission" date="2025-08" db="UniProtKB">
        <authorList>
            <consortium name="Ensembl"/>
        </authorList>
    </citation>
    <scope>IDENTIFICATION</scope>
    <source>
        <strain evidence="2">17573</strain>
    </source>
</reference>
<organism evidence="2 3">
    <name type="scientific">Macaca mulatta</name>
    <name type="common">Rhesus macaque</name>
    <dbReference type="NCBI Taxonomy" id="9544"/>
    <lineage>
        <taxon>Eukaryota</taxon>
        <taxon>Metazoa</taxon>
        <taxon>Chordata</taxon>
        <taxon>Craniata</taxon>
        <taxon>Vertebrata</taxon>
        <taxon>Euteleostomi</taxon>
        <taxon>Mammalia</taxon>
        <taxon>Eutheria</taxon>
        <taxon>Euarchontoglires</taxon>
        <taxon>Primates</taxon>
        <taxon>Haplorrhini</taxon>
        <taxon>Catarrhini</taxon>
        <taxon>Cercopithecidae</taxon>
        <taxon>Cercopithecinae</taxon>
        <taxon>Macaca</taxon>
    </lineage>
</organism>
<evidence type="ECO:0000313" key="2">
    <source>
        <dbReference type="Ensembl" id="ENSMMUP00000072506.1"/>
    </source>
</evidence>
<dbReference type="VEuPathDB" id="HostDB:ENSMMUG00000062751"/>
<name>A0A5F8A569_MACMU</name>
<dbReference type="Bgee" id="ENSMMUG00000062751">
    <property type="expression patterns" value="Expressed in ileum and 10 other cell types or tissues"/>
</dbReference>
<feature type="transmembrane region" description="Helical" evidence="1">
    <location>
        <begin position="5"/>
        <end position="22"/>
    </location>
</feature>